<protein>
    <recommendedName>
        <fullName evidence="3">DUF3575 domain-containing protein</fullName>
    </recommendedName>
</protein>
<dbReference type="Proteomes" id="UP000294498">
    <property type="component" value="Unassembled WGS sequence"/>
</dbReference>
<reference evidence="1 2" key="1">
    <citation type="submission" date="2019-03" db="EMBL/GenBank/DDBJ databases">
        <title>Genomic Encyclopedia of Type Strains, Phase IV (KMG-IV): sequencing the most valuable type-strain genomes for metagenomic binning, comparative biology and taxonomic classification.</title>
        <authorList>
            <person name="Goeker M."/>
        </authorList>
    </citation>
    <scope>NUCLEOTIDE SEQUENCE [LARGE SCALE GENOMIC DNA]</scope>
    <source>
        <strain evidence="1 2">DSM 100059</strain>
    </source>
</reference>
<proteinExistence type="predicted"/>
<sequence length="211" mass="24490">MDTFDSLFNGFWPRLPDRYISVYIEPLATLDPNGGSLRAGVEWAWNRRWSIYSGGGLYFDQGYMARVGLKRSFRGNGPDRYSIALDLMHNWHTRTEEDYYPKYDSSIHDETEDYSRPVHYPVEKDVSTVSLLFCWDKSFWRYFTLSLYSGVGVKFRKAVVGISQDIQDSLYHYTYGGGYIVPLEDSRGNGVMPELMAGFTVGWLFAKRERD</sequence>
<dbReference type="EMBL" id="SODV01000002">
    <property type="protein sequence ID" value="TDW97621.1"/>
    <property type="molecule type" value="Genomic_DNA"/>
</dbReference>
<name>A0A4R8DIP2_9BACT</name>
<evidence type="ECO:0000313" key="2">
    <source>
        <dbReference type="Proteomes" id="UP000294498"/>
    </source>
</evidence>
<organism evidence="1 2">
    <name type="scientific">Dinghuibacter silviterrae</name>
    <dbReference type="NCBI Taxonomy" id="1539049"/>
    <lineage>
        <taxon>Bacteria</taxon>
        <taxon>Pseudomonadati</taxon>
        <taxon>Bacteroidota</taxon>
        <taxon>Chitinophagia</taxon>
        <taxon>Chitinophagales</taxon>
        <taxon>Chitinophagaceae</taxon>
        <taxon>Dinghuibacter</taxon>
    </lineage>
</organism>
<evidence type="ECO:0000313" key="1">
    <source>
        <dbReference type="EMBL" id="TDW97621.1"/>
    </source>
</evidence>
<dbReference type="AlphaFoldDB" id="A0A4R8DIP2"/>
<comment type="caution">
    <text evidence="1">The sequence shown here is derived from an EMBL/GenBank/DDBJ whole genome shotgun (WGS) entry which is preliminary data.</text>
</comment>
<evidence type="ECO:0008006" key="3">
    <source>
        <dbReference type="Google" id="ProtNLM"/>
    </source>
</evidence>
<gene>
    <name evidence="1" type="ORF">EDB95_5472</name>
</gene>
<keyword evidence="2" id="KW-1185">Reference proteome</keyword>
<accession>A0A4R8DIP2</accession>